<feature type="transmembrane region" description="Helical" evidence="8">
    <location>
        <begin position="267"/>
        <end position="287"/>
    </location>
</feature>
<evidence type="ECO:0000256" key="1">
    <source>
        <dbReference type="ARBA" id="ARBA00004651"/>
    </source>
</evidence>
<feature type="domain" description="Major facilitator superfamily (MFS) profile" evidence="9">
    <location>
        <begin position="1"/>
        <end position="420"/>
    </location>
</feature>
<feature type="transmembrane region" description="Helical" evidence="8">
    <location>
        <begin position="118"/>
        <end position="136"/>
    </location>
</feature>
<evidence type="ECO:0000256" key="6">
    <source>
        <dbReference type="ARBA" id="ARBA00022989"/>
    </source>
</evidence>
<dbReference type="SUPFAM" id="SSF103473">
    <property type="entry name" value="MFS general substrate transporter"/>
    <property type="match status" value="1"/>
</dbReference>
<evidence type="ECO:0000256" key="2">
    <source>
        <dbReference type="ARBA" id="ARBA00022448"/>
    </source>
</evidence>
<feature type="transmembrane region" description="Helical" evidence="8">
    <location>
        <begin position="367"/>
        <end position="386"/>
    </location>
</feature>
<dbReference type="Proteomes" id="UP001329430">
    <property type="component" value="Chromosome 6"/>
</dbReference>
<keyword evidence="6 8" id="KW-1133">Transmembrane helix</keyword>
<dbReference type="Gene3D" id="1.20.1250.20">
    <property type="entry name" value="MFS general substrate transporter like domains"/>
    <property type="match status" value="1"/>
</dbReference>
<dbReference type="InterPro" id="IPR005829">
    <property type="entry name" value="Sugar_transporter_CS"/>
</dbReference>
<dbReference type="InterPro" id="IPR020846">
    <property type="entry name" value="MFS_dom"/>
</dbReference>
<dbReference type="InterPro" id="IPR005828">
    <property type="entry name" value="MFS_sugar_transport-like"/>
</dbReference>
<gene>
    <name evidence="10" type="ORF">RI129_008536</name>
</gene>
<keyword evidence="2" id="KW-0813">Transport</keyword>
<feature type="transmembrane region" description="Helical" evidence="8">
    <location>
        <begin position="336"/>
        <end position="360"/>
    </location>
</feature>
<evidence type="ECO:0000256" key="8">
    <source>
        <dbReference type="SAM" id="Phobius"/>
    </source>
</evidence>
<organism evidence="10 11">
    <name type="scientific">Pyrocoelia pectoralis</name>
    <dbReference type="NCBI Taxonomy" id="417401"/>
    <lineage>
        <taxon>Eukaryota</taxon>
        <taxon>Metazoa</taxon>
        <taxon>Ecdysozoa</taxon>
        <taxon>Arthropoda</taxon>
        <taxon>Hexapoda</taxon>
        <taxon>Insecta</taxon>
        <taxon>Pterygota</taxon>
        <taxon>Neoptera</taxon>
        <taxon>Endopterygota</taxon>
        <taxon>Coleoptera</taxon>
        <taxon>Polyphaga</taxon>
        <taxon>Elateriformia</taxon>
        <taxon>Elateroidea</taxon>
        <taxon>Lampyridae</taxon>
        <taxon>Lampyrinae</taxon>
        <taxon>Pyrocoelia</taxon>
    </lineage>
</organism>
<protein>
    <recommendedName>
        <fullName evidence="9">Major facilitator superfamily (MFS) profile domain-containing protein</fullName>
    </recommendedName>
</protein>
<feature type="transmembrane region" description="Helical" evidence="8">
    <location>
        <begin position="85"/>
        <end position="106"/>
    </location>
</feature>
<evidence type="ECO:0000313" key="11">
    <source>
        <dbReference type="Proteomes" id="UP001329430"/>
    </source>
</evidence>
<evidence type="ECO:0000256" key="3">
    <source>
        <dbReference type="ARBA" id="ARBA00022475"/>
    </source>
</evidence>
<name>A0AAN7VA19_9COLE</name>
<evidence type="ECO:0000256" key="7">
    <source>
        <dbReference type="ARBA" id="ARBA00023136"/>
    </source>
</evidence>
<keyword evidence="11" id="KW-1185">Reference proteome</keyword>
<dbReference type="EMBL" id="JAVRBK010000006">
    <property type="protein sequence ID" value="KAK5642369.1"/>
    <property type="molecule type" value="Genomic_DNA"/>
</dbReference>
<feature type="transmembrane region" description="Helical" evidence="8">
    <location>
        <begin position="398"/>
        <end position="416"/>
    </location>
</feature>
<keyword evidence="3" id="KW-1003">Cell membrane</keyword>
<keyword evidence="7 8" id="KW-0472">Membrane</keyword>
<feature type="transmembrane region" description="Helical" evidence="8">
    <location>
        <begin position="142"/>
        <end position="162"/>
    </location>
</feature>
<dbReference type="InterPro" id="IPR050549">
    <property type="entry name" value="MFS_Trehalose_Transporter"/>
</dbReference>
<proteinExistence type="predicted"/>
<dbReference type="GO" id="GO:0005886">
    <property type="term" value="C:plasma membrane"/>
    <property type="evidence" value="ECO:0007669"/>
    <property type="project" value="UniProtKB-SubCell"/>
</dbReference>
<dbReference type="PANTHER" id="PTHR48021:SF46">
    <property type="entry name" value="MAJOR FACILITATOR SUPERFAMILY (MFS) PROFILE DOMAIN-CONTAINING PROTEIN"/>
    <property type="match status" value="1"/>
</dbReference>
<keyword evidence="5 8" id="KW-0812">Transmembrane</keyword>
<feature type="transmembrane region" description="Helical" evidence="8">
    <location>
        <begin position="58"/>
        <end position="79"/>
    </location>
</feature>
<dbReference type="PROSITE" id="PS50850">
    <property type="entry name" value="MFS"/>
    <property type="match status" value="1"/>
</dbReference>
<dbReference type="InterPro" id="IPR036259">
    <property type="entry name" value="MFS_trans_sf"/>
</dbReference>
<dbReference type="AlphaFoldDB" id="A0AAN7VA19"/>
<accession>A0AAN7VA19</accession>
<comment type="subcellular location">
    <subcellularLocation>
        <location evidence="1">Cell membrane</location>
        <topology evidence="1">Multi-pass membrane protein</topology>
    </subcellularLocation>
</comment>
<keyword evidence="4" id="KW-0762">Sugar transport</keyword>
<evidence type="ECO:0000313" key="10">
    <source>
        <dbReference type="EMBL" id="KAK5642369.1"/>
    </source>
</evidence>
<reference evidence="10 11" key="1">
    <citation type="journal article" date="2024" name="Insects">
        <title>An Improved Chromosome-Level Genome Assembly of the Firefly Pyrocoelia pectoralis.</title>
        <authorList>
            <person name="Fu X."/>
            <person name="Meyer-Rochow V.B."/>
            <person name="Ballantyne L."/>
            <person name="Zhu X."/>
        </authorList>
    </citation>
    <scope>NUCLEOTIDE SEQUENCE [LARGE SCALE GENOMIC DNA]</scope>
    <source>
        <strain evidence="10">XCY_ONT2</strain>
    </source>
</reference>
<dbReference type="PROSITE" id="PS00216">
    <property type="entry name" value="SUGAR_TRANSPORT_1"/>
    <property type="match status" value="1"/>
</dbReference>
<dbReference type="Pfam" id="PF00083">
    <property type="entry name" value="Sugar_tr"/>
    <property type="match status" value="1"/>
</dbReference>
<evidence type="ECO:0000256" key="5">
    <source>
        <dbReference type="ARBA" id="ARBA00022692"/>
    </source>
</evidence>
<evidence type="ECO:0000256" key="4">
    <source>
        <dbReference type="ARBA" id="ARBA00022597"/>
    </source>
</evidence>
<dbReference type="FunFam" id="1.20.1250.20:FF:000218">
    <property type="entry name" value="facilitated trehalose transporter Tret1"/>
    <property type="match status" value="1"/>
</dbReference>
<comment type="caution">
    <text evidence="10">The sequence shown here is derived from an EMBL/GenBank/DDBJ whole genome shotgun (WGS) entry which is preliminary data.</text>
</comment>
<dbReference type="PANTHER" id="PTHR48021">
    <property type="match status" value="1"/>
</dbReference>
<sequence length="454" mass="50256">MFTMWLSPILPQLTDPDAPLGVTLTEDDISWLVASEKIGDILGCLVAAYFTDYVGRKVVLLFAAVPILVSWIILAIFVVHPSVLISARVLGGIGSGCSFVVTPMYIGEVSEKDARGRLVTLQSVLSVMGNAIVLIVGPFINYYHLLLLCGIFPAIYLVLFFFMPETPFFLVKIGNIDAARQNVRKLWQRNADPLMIEDKIDEIRASVAHDMENKANLWEMFSNKVYRKPLLITLGLRTVLVCSGIFVLVSYLQMIIGSSHSIISPEVSSIIFGTIQVPSVILASVLVDNLGRRPLLIISSIGSALTLTAEGVYFYLQDHTEADINKISWLPTTSMALYLFLVYFGIYVLPGVVMSELFAINMKTSSCAFICIYGSLLGFIVSKSFQPMSTNLGKHAPFWIFASVCFLGSLFGFFILPETKGKSFLEIQQMLNKNKNLSPRTQGVENNSTINNYH</sequence>
<dbReference type="GO" id="GO:0022857">
    <property type="term" value="F:transmembrane transporter activity"/>
    <property type="evidence" value="ECO:0007669"/>
    <property type="project" value="InterPro"/>
</dbReference>
<evidence type="ECO:0000259" key="9">
    <source>
        <dbReference type="PROSITE" id="PS50850"/>
    </source>
</evidence>
<dbReference type="PROSITE" id="PS00217">
    <property type="entry name" value="SUGAR_TRANSPORT_2"/>
    <property type="match status" value="1"/>
</dbReference>
<feature type="transmembrane region" description="Helical" evidence="8">
    <location>
        <begin position="230"/>
        <end position="255"/>
    </location>
</feature>
<feature type="transmembrane region" description="Helical" evidence="8">
    <location>
        <begin position="294"/>
        <end position="316"/>
    </location>
</feature>